<keyword evidence="2" id="KW-0813">Transport</keyword>
<accession>A0A2S0K5M3</accession>
<reference evidence="12 14" key="2">
    <citation type="submission" date="2018-06" db="EMBL/GenBank/DDBJ databases">
        <authorList>
            <consortium name="Pathogen Informatics"/>
            <person name="Doyle S."/>
        </authorList>
    </citation>
    <scope>NUCLEOTIDE SEQUENCE [LARGE SCALE GENOMIC DNA]</scope>
    <source>
        <strain evidence="12 14">NCTC10338</strain>
    </source>
</reference>
<feature type="transmembrane region" description="Helical" evidence="9">
    <location>
        <begin position="72"/>
        <end position="99"/>
    </location>
</feature>
<dbReference type="InterPro" id="IPR052180">
    <property type="entry name" value="NhaC_Na-H+_Antiporter"/>
</dbReference>
<sequence length="482" mass="51588">MKKDISASWALLTFAIMITTMLVTVVMLEQSPHVPLIVGTIVAAIVAKKHGFKWMEIEEMMYKGIRLALPAIVIIILVGLTIGAWIGGGVVATMIFYGLKLISPAWFLVTILLLCSIVSLAIGSSWSTMATIGVAGMGIGLSMGIPAPMIAGAVISGSYFGDKMSPLSDTTNLAAGLTNTDLFDHIKHMLYTTIPALIITLVAFGFMGRSFADVAMNSEKILTTLDVMEKSFVISPWLLLVPVGVIVMVAKKVPAIPALIIGIISGFLLQIFVQGGSPTMAVQALQEGFAISTGNEMVDELFNRGGLDSMMYTVSMTIVAMTFGGVLEYSGMLKALMDVVVKFAKSTGSLIASTIAACITTNATCSEQYISIVVPSRMFAGVYQNRGLHSKNLSRALEDGGTLTSVFFPWNTCGVFILATLGVSAMEYAPYAILNFVVPIISIIYGYVGFAIVKMTPEEIEEANQRKKDAQENEMNNMVVAD</sequence>
<evidence type="ECO:0000256" key="8">
    <source>
        <dbReference type="ARBA" id="ARBA00038435"/>
    </source>
</evidence>
<evidence type="ECO:0000256" key="2">
    <source>
        <dbReference type="ARBA" id="ARBA00022448"/>
    </source>
</evidence>
<protein>
    <submittedName>
        <fullName evidence="11">Na+/H+ antiporter NhaC</fullName>
    </submittedName>
</protein>
<keyword evidence="5 9" id="KW-0812">Transmembrane</keyword>
<dbReference type="PANTHER" id="PTHR33451">
    <property type="entry name" value="MALATE-2H(+)/NA(+)-LACTATE ANTIPORTER"/>
    <property type="match status" value="1"/>
</dbReference>
<evidence type="ECO:0000313" key="13">
    <source>
        <dbReference type="Proteomes" id="UP000238825"/>
    </source>
</evidence>
<evidence type="ECO:0000259" key="10">
    <source>
        <dbReference type="Pfam" id="PF03553"/>
    </source>
</evidence>
<dbReference type="InterPro" id="IPR018461">
    <property type="entry name" value="Na/H_Antiport_NhaC-like_C"/>
</dbReference>
<dbReference type="AlphaFoldDB" id="A0A2S0K5M3"/>
<feature type="transmembrane region" description="Helical" evidence="9">
    <location>
        <begin position="232"/>
        <end position="250"/>
    </location>
</feature>
<evidence type="ECO:0000313" key="14">
    <source>
        <dbReference type="Proteomes" id="UP000255295"/>
    </source>
</evidence>
<feature type="transmembrane region" description="Helical" evidence="9">
    <location>
        <begin position="407"/>
        <end position="426"/>
    </location>
</feature>
<evidence type="ECO:0000256" key="7">
    <source>
        <dbReference type="ARBA" id="ARBA00023136"/>
    </source>
</evidence>
<feature type="transmembrane region" description="Helical" evidence="9">
    <location>
        <begin position="34"/>
        <end position="51"/>
    </location>
</feature>
<feature type="transmembrane region" description="Helical" evidence="9">
    <location>
        <begin position="433"/>
        <end position="453"/>
    </location>
</feature>
<feature type="transmembrane region" description="Helical" evidence="9">
    <location>
        <begin position="256"/>
        <end position="273"/>
    </location>
</feature>
<keyword evidence="3" id="KW-0050">Antiport</keyword>
<dbReference type="Pfam" id="PF03553">
    <property type="entry name" value="Na_H_antiporter"/>
    <property type="match status" value="1"/>
</dbReference>
<evidence type="ECO:0000313" key="11">
    <source>
        <dbReference type="EMBL" id="AVK98609.1"/>
    </source>
</evidence>
<reference evidence="11 13" key="1">
    <citation type="submission" date="2017-03" db="EMBL/GenBank/DDBJ databases">
        <title>The whole genome sequencing and assembly of Lysinibacillus sphaericus DSM 28T strain.</title>
        <authorList>
            <person name="Lee Y.-J."/>
            <person name="Yi H."/>
            <person name="Bahn Y.-S."/>
            <person name="Kim J.F."/>
            <person name="Lee D.-W."/>
        </authorList>
    </citation>
    <scope>NUCLEOTIDE SEQUENCE [LARGE SCALE GENOMIC DNA]</scope>
    <source>
        <strain evidence="11 13">DSM 28</strain>
    </source>
</reference>
<comment type="similarity">
    <text evidence="8">Belongs to the NhaC Na(+)/H(+) (TC 2.A.35) antiporter family.</text>
</comment>
<evidence type="ECO:0000256" key="5">
    <source>
        <dbReference type="ARBA" id="ARBA00022692"/>
    </source>
</evidence>
<evidence type="ECO:0000256" key="3">
    <source>
        <dbReference type="ARBA" id="ARBA00022449"/>
    </source>
</evidence>
<gene>
    <name evidence="12" type="primary">nhaC1</name>
    <name evidence="11" type="ORF">LS41612_20930</name>
    <name evidence="12" type="ORF">NCTC10338_00478</name>
</gene>
<evidence type="ECO:0000256" key="1">
    <source>
        <dbReference type="ARBA" id="ARBA00004651"/>
    </source>
</evidence>
<dbReference type="GeneID" id="48278677"/>
<keyword evidence="6 9" id="KW-1133">Transmembrane helix</keyword>
<feature type="transmembrane region" description="Helical" evidence="9">
    <location>
        <begin position="7"/>
        <end position="28"/>
    </location>
</feature>
<dbReference type="PANTHER" id="PTHR33451:SF3">
    <property type="entry name" value="MALATE-2H(+)_NA(+)-LACTATE ANTIPORTER"/>
    <property type="match status" value="1"/>
</dbReference>
<evidence type="ECO:0000256" key="9">
    <source>
        <dbReference type="SAM" id="Phobius"/>
    </source>
</evidence>
<dbReference type="GO" id="GO:0015297">
    <property type="term" value="F:antiporter activity"/>
    <property type="evidence" value="ECO:0007669"/>
    <property type="project" value="UniProtKB-KW"/>
</dbReference>
<keyword evidence="4" id="KW-1003">Cell membrane</keyword>
<keyword evidence="7 9" id="KW-0472">Membrane</keyword>
<dbReference type="Proteomes" id="UP000255295">
    <property type="component" value="Unassembled WGS sequence"/>
</dbReference>
<feature type="transmembrane region" description="Helical" evidence="9">
    <location>
        <begin position="134"/>
        <end position="160"/>
    </location>
</feature>
<evidence type="ECO:0000256" key="6">
    <source>
        <dbReference type="ARBA" id="ARBA00022989"/>
    </source>
</evidence>
<dbReference type="GO" id="GO:0005886">
    <property type="term" value="C:plasma membrane"/>
    <property type="evidence" value="ECO:0007669"/>
    <property type="project" value="UniProtKB-SubCell"/>
</dbReference>
<feature type="transmembrane region" description="Helical" evidence="9">
    <location>
        <begin position="310"/>
        <end position="327"/>
    </location>
</feature>
<dbReference type="Proteomes" id="UP000238825">
    <property type="component" value="Chromosome"/>
</dbReference>
<dbReference type="EMBL" id="UFSZ01000001">
    <property type="protein sequence ID" value="SUV15413.1"/>
    <property type="molecule type" value="Genomic_DNA"/>
</dbReference>
<comment type="subcellular location">
    <subcellularLocation>
        <location evidence="1">Cell membrane</location>
        <topology evidence="1">Multi-pass membrane protein</topology>
    </subcellularLocation>
</comment>
<dbReference type="NCBIfam" id="TIGR00931">
    <property type="entry name" value="antiport_nhaC"/>
    <property type="match status" value="1"/>
</dbReference>
<dbReference type="EMBL" id="CP019980">
    <property type="protein sequence ID" value="AVK98609.1"/>
    <property type="molecule type" value="Genomic_DNA"/>
</dbReference>
<evidence type="ECO:0000313" key="12">
    <source>
        <dbReference type="EMBL" id="SUV15413.1"/>
    </source>
</evidence>
<feature type="domain" description="Na+/H+ antiporter NhaC-like C-terminal" evidence="10">
    <location>
        <begin position="158"/>
        <end position="450"/>
    </location>
</feature>
<feature type="transmembrane region" description="Helical" evidence="9">
    <location>
        <begin position="105"/>
        <end position="122"/>
    </location>
</feature>
<evidence type="ECO:0000256" key="4">
    <source>
        <dbReference type="ARBA" id="ARBA00022475"/>
    </source>
</evidence>
<organism evidence="11 13">
    <name type="scientific">Lysinibacillus sphaericus</name>
    <name type="common">Bacillus sphaericus</name>
    <dbReference type="NCBI Taxonomy" id="1421"/>
    <lineage>
        <taxon>Bacteria</taxon>
        <taxon>Bacillati</taxon>
        <taxon>Bacillota</taxon>
        <taxon>Bacilli</taxon>
        <taxon>Bacillales</taxon>
        <taxon>Bacillaceae</taxon>
        <taxon>Lysinibacillus</taxon>
    </lineage>
</organism>
<dbReference type="InterPro" id="IPR004770">
    <property type="entry name" value="Na/H_antiport_NhaC"/>
</dbReference>
<dbReference type="RefSeq" id="WP_024362726.1">
    <property type="nucleotide sequence ID" value="NZ_BJNS01000027.1"/>
</dbReference>
<proteinExistence type="inferred from homology"/>
<feature type="transmembrane region" description="Helical" evidence="9">
    <location>
        <begin position="189"/>
        <end position="211"/>
    </location>
</feature>
<name>A0A2S0K5M3_LYSSH</name>